<dbReference type="Gene3D" id="2.60.40.10">
    <property type="entry name" value="Immunoglobulins"/>
    <property type="match status" value="1"/>
</dbReference>
<dbReference type="PROSITE" id="PS50835">
    <property type="entry name" value="IG_LIKE"/>
    <property type="match status" value="1"/>
</dbReference>
<dbReference type="InterPro" id="IPR013783">
    <property type="entry name" value="Ig-like_fold"/>
</dbReference>
<feature type="domain" description="Ig-like" evidence="2">
    <location>
        <begin position="11"/>
        <end position="45"/>
    </location>
</feature>
<feature type="region of interest" description="Disordered" evidence="1">
    <location>
        <begin position="50"/>
        <end position="78"/>
    </location>
</feature>
<organism evidence="3 4">
    <name type="scientific">Myotis davidii</name>
    <name type="common">David's myotis</name>
    <dbReference type="NCBI Taxonomy" id="225400"/>
    <lineage>
        <taxon>Eukaryota</taxon>
        <taxon>Metazoa</taxon>
        <taxon>Chordata</taxon>
        <taxon>Craniata</taxon>
        <taxon>Vertebrata</taxon>
        <taxon>Euteleostomi</taxon>
        <taxon>Mammalia</taxon>
        <taxon>Eutheria</taxon>
        <taxon>Laurasiatheria</taxon>
        <taxon>Chiroptera</taxon>
        <taxon>Yangochiroptera</taxon>
        <taxon>Vespertilionidae</taxon>
        <taxon>Myotis</taxon>
    </lineage>
</organism>
<dbReference type="EMBL" id="KB100093">
    <property type="protein sequence ID" value="ELK37771.1"/>
    <property type="molecule type" value="Genomic_DNA"/>
</dbReference>
<dbReference type="SUPFAM" id="SSF48726">
    <property type="entry name" value="Immunoglobulin"/>
    <property type="match status" value="1"/>
</dbReference>
<dbReference type="Pfam" id="PF13927">
    <property type="entry name" value="Ig_3"/>
    <property type="match status" value="1"/>
</dbReference>
<evidence type="ECO:0000259" key="2">
    <source>
        <dbReference type="PROSITE" id="PS50835"/>
    </source>
</evidence>
<reference evidence="4" key="1">
    <citation type="journal article" date="2013" name="Science">
        <title>Comparative analysis of bat genomes provides insight into the evolution of flight and immunity.</title>
        <authorList>
            <person name="Zhang G."/>
            <person name="Cowled C."/>
            <person name="Shi Z."/>
            <person name="Huang Z."/>
            <person name="Bishop-Lilly K.A."/>
            <person name="Fang X."/>
            <person name="Wynne J.W."/>
            <person name="Xiong Z."/>
            <person name="Baker M.L."/>
            <person name="Zhao W."/>
            <person name="Tachedjian M."/>
            <person name="Zhu Y."/>
            <person name="Zhou P."/>
            <person name="Jiang X."/>
            <person name="Ng J."/>
            <person name="Yang L."/>
            <person name="Wu L."/>
            <person name="Xiao J."/>
            <person name="Feng Y."/>
            <person name="Chen Y."/>
            <person name="Sun X."/>
            <person name="Zhang Y."/>
            <person name="Marsh G.A."/>
            <person name="Crameri G."/>
            <person name="Broder C.C."/>
            <person name="Frey K.G."/>
            <person name="Wang L.F."/>
            <person name="Wang J."/>
        </authorList>
    </citation>
    <scope>NUCLEOTIDE SEQUENCE [LARGE SCALE GENOMIC DNA]</scope>
</reference>
<sequence length="78" mass="8368">MSQGCREGPVPARIVNISSPVTVNEGGNVNLLCLAVGRPEPTVTWRQLRGIPHPDIRSPDQDGVTSSNSQETLCKHPP</sequence>
<keyword evidence="4" id="KW-1185">Reference proteome</keyword>
<evidence type="ECO:0000313" key="3">
    <source>
        <dbReference type="EMBL" id="ELK37771.1"/>
    </source>
</evidence>
<gene>
    <name evidence="3" type="ORF">MDA_GLEAN10002006</name>
</gene>
<feature type="compositionally biased region" description="Polar residues" evidence="1">
    <location>
        <begin position="63"/>
        <end position="72"/>
    </location>
</feature>
<dbReference type="InterPro" id="IPR007110">
    <property type="entry name" value="Ig-like_dom"/>
</dbReference>
<evidence type="ECO:0000313" key="4">
    <source>
        <dbReference type="Proteomes" id="UP000010556"/>
    </source>
</evidence>
<evidence type="ECO:0000256" key="1">
    <source>
        <dbReference type="SAM" id="MobiDB-lite"/>
    </source>
</evidence>
<accession>L5MHA2</accession>
<proteinExistence type="predicted"/>
<dbReference type="AlphaFoldDB" id="L5MHA2"/>
<name>L5MHA2_MYODS</name>
<dbReference type="InterPro" id="IPR036179">
    <property type="entry name" value="Ig-like_dom_sf"/>
</dbReference>
<dbReference type="Proteomes" id="UP000010556">
    <property type="component" value="Unassembled WGS sequence"/>
</dbReference>
<dbReference type="CDD" id="cd00096">
    <property type="entry name" value="Ig"/>
    <property type="match status" value="1"/>
</dbReference>
<protein>
    <submittedName>
        <fullName evidence="3">IgLON family member 5</fullName>
    </submittedName>
</protein>